<keyword evidence="2" id="KW-1185">Reference proteome</keyword>
<dbReference type="Proteomes" id="UP000032142">
    <property type="component" value="Unassembled WGS sequence"/>
</dbReference>
<organism evidence="1 2">
    <name type="scientific">Gossypium arboreum</name>
    <name type="common">Tree cotton</name>
    <name type="synonym">Gossypium nanking</name>
    <dbReference type="NCBI Taxonomy" id="29729"/>
    <lineage>
        <taxon>Eukaryota</taxon>
        <taxon>Viridiplantae</taxon>
        <taxon>Streptophyta</taxon>
        <taxon>Embryophyta</taxon>
        <taxon>Tracheophyta</taxon>
        <taxon>Spermatophyta</taxon>
        <taxon>Magnoliopsida</taxon>
        <taxon>eudicotyledons</taxon>
        <taxon>Gunneridae</taxon>
        <taxon>Pentapetalae</taxon>
        <taxon>rosids</taxon>
        <taxon>malvids</taxon>
        <taxon>Malvales</taxon>
        <taxon>Malvaceae</taxon>
        <taxon>Malvoideae</taxon>
        <taxon>Gossypium</taxon>
    </lineage>
</organism>
<protein>
    <submittedName>
        <fullName evidence="1">Uncharacterized protein</fullName>
    </submittedName>
</protein>
<name>A0A0B0N967_GOSAR</name>
<reference evidence="2" key="1">
    <citation type="submission" date="2014-09" db="EMBL/GenBank/DDBJ databases">
        <authorList>
            <person name="Mudge J."/>
            <person name="Ramaraj T."/>
            <person name="Lindquist I.E."/>
            <person name="Bharti A.K."/>
            <person name="Sundararajan A."/>
            <person name="Cameron C.T."/>
            <person name="Woodward J.E."/>
            <person name="May G.D."/>
            <person name="Brubaker C."/>
            <person name="Broadhvest J."/>
            <person name="Wilkins T.A."/>
        </authorList>
    </citation>
    <scope>NUCLEOTIDE SEQUENCE</scope>
    <source>
        <strain evidence="2">cv. AKA8401</strain>
    </source>
</reference>
<dbReference type="EMBL" id="KN390336">
    <property type="protein sequence ID" value="KHG09295.1"/>
    <property type="molecule type" value="Genomic_DNA"/>
</dbReference>
<evidence type="ECO:0000313" key="2">
    <source>
        <dbReference type="Proteomes" id="UP000032142"/>
    </source>
</evidence>
<evidence type="ECO:0000313" key="1">
    <source>
        <dbReference type="EMBL" id="KHG09295.1"/>
    </source>
</evidence>
<gene>
    <name evidence="1" type="ORF">F383_36670</name>
</gene>
<proteinExistence type="predicted"/>
<sequence>MLEPTKLTWLCGLPM</sequence>
<accession>A0A0B0N967</accession>